<evidence type="ECO:0000313" key="6">
    <source>
        <dbReference type="Proteomes" id="UP000190962"/>
    </source>
</evidence>
<dbReference type="RefSeq" id="WP_052132026.1">
    <property type="nucleotide sequence ID" value="NZ_JRAA01000001.1"/>
</dbReference>
<evidence type="ECO:0000313" key="3">
    <source>
        <dbReference type="EMBL" id="KHF26309.1"/>
    </source>
</evidence>
<feature type="chain" id="PRO_5010611242" evidence="1">
    <location>
        <begin position="20"/>
        <end position="179"/>
    </location>
</feature>
<evidence type="ECO:0000259" key="2">
    <source>
        <dbReference type="Pfam" id="PF02036"/>
    </source>
</evidence>
<reference evidence="4 6" key="2">
    <citation type="submission" date="2016-11" db="EMBL/GenBank/DDBJ databases">
        <title>Mixed transmission modes and dynamic genome evolution in an obligate animal-bacterial symbiosis.</title>
        <authorList>
            <person name="Russell S.L."/>
            <person name="Corbett-Detig R.B."/>
            <person name="Cavanaugh C.M."/>
        </authorList>
    </citation>
    <scope>NUCLEOTIDE SEQUENCE [LARGE SCALE GENOMIC DNA]</scope>
    <source>
        <strain evidence="4">MA-KB16</strain>
    </source>
</reference>
<dbReference type="EMBL" id="JRAA01000001">
    <property type="protein sequence ID" value="KHF26309.1"/>
    <property type="molecule type" value="Genomic_DNA"/>
</dbReference>
<feature type="signal peptide" evidence="1">
    <location>
        <begin position="1"/>
        <end position="19"/>
    </location>
</feature>
<dbReference type="InterPro" id="IPR036527">
    <property type="entry name" value="SCP2_sterol-bd_dom_sf"/>
</dbReference>
<organism evidence="3 5">
    <name type="scientific">Solemya velum gill symbiont</name>
    <dbReference type="NCBI Taxonomy" id="2340"/>
    <lineage>
        <taxon>Bacteria</taxon>
        <taxon>Pseudomonadati</taxon>
        <taxon>Pseudomonadota</taxon>
        <taxon>Gammaproteobacteria</taxon>
        <taxon>sulfur-oxidizing symbionts</taxon>
    </lineage>
</organism>
<dbReference type="SUPFAM" id="SSF55718">
    <property type="entry name" value="SCP-like"/>
    <property type="match status" value="1"/>
</dbReference>
<evidence type="ECO:0000256" key="1">
    <source>
        <dbReference type="SAM" id="SignalP"/>
    </source>
</evidence>
<dbReference type="eggNOG" id="COG3255">
    <property type="taxonomic scope" value="Bacteria"/>
</dbReference>
<dbReference type="AlphaFoldDB" id="A0A0B0HEH3"/>
<dbReference type="PATRIC" id="fig|2340.3.peg.819"/>
<dbReference type="OrthoDB" id="13708at2"/>
<dbReference type="STRING" id="2340.JV46_22010"/>
<dbReference type="Pfam" id="PF02036">
    <property type="entry name" value="SCP2"/>
    <property type="match status" value="1"/>
</dbReference>
<dbReference type="Proteomes" id="UP000030856">
    <property type="component" value="Unassembled WGS sequence"/>
</dbReference>
<proteinExistence type="predicted"/>
<reference evidence="3 5" key="1">
    <citation type="journal article" date="2014" name="BMC Genomics">
        <title>The genome of the intracellular bacterium of the coastal bivalve, Solemya velum: a blueprint for thriving in and out of symbiosis.</title>
        <authorList>
            <person name="Dmytrenko O."/>
            <person name="Russell S.L."/>
            <person name="Loo W.T."/>
            <person name="Fontanez K.M."/>
            <person name="Liao L."/>
            <person name="Roeselers G."/>
            <person name="Sharma R."/>
            <person name="Stewart F.J."/>
            <person name="Newton I.L."/>
            <person name="Woyke T."/>
            <person name="Wu D."/>
            <person name="Lang J.M."/>
            <person name="Eisen J.A."/>
            <person name="Cavanaugh C.M."/>
        </authorList>
    </citation>
    <scope>NUCLEOTIDE SEQUENCE [LARGE SCALE GENOMIC DNA]</scope>
    <source>
        <strain evidence="3 5">WH</strain>
    </source>
</reference>
<name>A0A0B0HEH3_SOVGS</name>
<dbReference type="InterPro" id="IPR003033">
    <property type="entry name" value="SCP2_sterol-bd_dom"/>
</dbReference>
<dbReference type="Proteomes" id="UP000190962">
    <property type="component" value="Unassembled WGS sequence"/>
</dbReference>
<comment type="caution">
    <text evidence="3">The sequence shown here is derived from an EMBL/GenBank/DDBJ whole genome shotgun (WGS) entry which is preliminary data.</text>
</comment>
<sequence length="179" mass="18755">MKKTLIAAALIAAPLTANAEFMDADWAAMACDAWNANSTLTNELGGDWAGNNGGRGYKLILSYRGKDSGGAAPCGQASRVQMTIEDKGGKAVCTYGGAPDAKAAVFDKSMDYEMHASDKNWAKMGTGETGAMGAMMWGKLKFNGPKMEAMSVMGPFNAYLQLVDDVREDAATISAGSCN</sequence>
<protein>
    <submittedName>
        <fullName evidence="3">Putative sterol carrier protein</fullName>
    </submittedName>
</protein>
<keyword evidence="1" id="KW-0732">Signal</keyword>
<accession>A0A0B0HEH3</accession>
<dbReference type="EMBL" id="MPNX01000004">
    <property type="protein sequence ID" value="OOY35600.1"/>
    <property type="molecule type" value="Genomic_DNA"/>
</dbReference>
<evidence type="ECO:0000313" key="4">
    <source>
        <dbReference type="EMBL" id="OOY35600.1"/>
    </source>
</evidence>
<keyword evidence="5" id="KW-1185">Reference proteome</keyword>
<gene>
    <name evidence="4" type="ORF">BOV88_05015</name>
    <name evidence="3" type="ORF">JV46_22010</name>
</gene>
<feature type="domain" description="SCP2" evidence="2">
    <location>
        <begin position="79"/>
        <end position="156"/>
    </location>
</feature>
<dbReference type="Gene3D" id="3.30.1050.10">
    <property type="entry name" value="SCP2 sterol-binding domain"/>
    <property type="match status" value="1"/>
</dbReference>
<evidence type="ECO:0000313" key="5">
    <source>
        <dbReference type="Proteomes" id="UP000030856"/>
    </source>
</evidence>
<dbReference type="GeneID" id="86991975"/>